<dbReference type="InterPro" id="IPR011251">
    <property type="entry name" value="Luciferase-like_dom"/>
</dbReference>
<organism evidence="6">
    <name type="scientific">marine metagenome</name>
    <dbReference type="NCBI Taxonomy" id="408172"/>
    <lineage>
        <taxon>unclassified sequences</taxon>
        <taxon>metagenomes</taxon>
        <taxon>ecological metagenomes</taxon>
    </lineage>
</organism>
<dbReference type="SUPFAM" id="SSF51679">
    <property type="entry name" value="Bacterial luciferase-like"/>
    <property type="match status" value="1"/>
</dbReference>
<evidence type="ECO:0000259" key="5">
    <source>
        <dbReference type="Pfam" id="PF00296"/>
    </source>
</evidence>
<keyword evidence="4" id="KW-0503">Monooxygenase</keyword>
<dbReference type="Gene3D" id="3.20.20.30">
    <property type="entry name" value="Luciferase-like domain"/>
    <property type="match status" value="1"/>
</dbReference>
<dbReference type="AlphaFoldDB" id="A0A381P4F2"/>
<dbReference type="PANTHER" id="PTHR42847:SF4">
    <property type="entry name" value="ALKANESULFONATE MONOOXYGENASE-RELATED"/>
    <property type="match status" value="1"/>
</dbReference>
<evidence type="ECO:0000313" key="6">
    <source>
        <dbReference type="EMBL" id="SUZ61826.1"/>
    </source>
</evidence>
<dbReference type="GO" id="GO:0008726">
    <property type="term" value="F:alkanesulfonate monooxygenase activity"/>
    <property type="evidence" value="ECO:0007669"/>
    <property type="project" value="TreeGrafter"/>
</dbReference>
<evidence type="ECO:0000256" key="4">
    <source>
        <dbReference type="ARBA" id="ARBA00023033"/>
    </source>
</evidence>
<sequence length="332" mass="36778">MDVGLYVRDFIDDPSRPLFDQIEEAAEIFRRAKGMGFTALYMPQHFIAYPTIWPQPMQILSRLAPDTEGLRLMTGILLLTYHNPVDIAEQTATLDQISNGRFTLGVGLGYVEKELEAFGTNRAERVSRLEESIALMKELWTGEEVNHDGRHWTVRGGRVGITPVQKPHPPIWLAAQSRGAVRRAAAIADACLLGPQPNWEDIDKLSDMYWEAIAEQPGKTGRLAANRSISVARDRETAVSEAVAAGEAKAGLYTNFKMQESTTVDFGLGGPRDLADWAIVGSPQDCAETIARSHRENKIEHFGFAALNLPKGKSARLEYLQLVSEEVLPLLP</sequence>
<evidence type="ECO:0000256" key="3">
    <source>
        <dbReference type="ARBA" id="ARBA00023002"/>
    </source>
</evidence>
<reference evidence="6" key="1">
    <citation type="submission" date="2018-05" db="EMBL/GenBank/DDBJ databases">
        <authorList>
            <person name="Lanie J.A."/>
            <person name="Ng W.-L."/>
            <person name="Kazmierczak K.M."/>
            <person name="Andrzejewski T.M."/>
            <person name="Davidsen T.M."/>
            <person name="Wayne K.J."/>
            <person name="Tettelin H."/>
            <person name="Glass J.I."/>
            <person name="Rusch D."/>
            <person name="Podicherti R."/>
            <person name="Tsui H.-C.T."/>
            <person name="Winkler M.E."/>
        </authorList>
    </citation>
    <scope>NUCLEOTIDE SEQUENCE</scope>
</reference>
<evidence type="ECO:0000256" key="1">
    <source>
        <dbReference type="ARBA" id="ARBA00022630"/>
    </source>
</evidence>
<proteinExistence type="predicted"/>
<dbReference type="InterPro" id="IPR036661">
    <property type="entry name" value="Luciferase-like_sf"/>
</dbReference>
<dbReference type="GO" id="GO:0046306">
    <property type="term" value="P:alkanesulfonate catabolic process"/>
    <property type="evidence" value="ECO:0007669"/>
    <property type="project" value="TreeGrafter"/>
</dbReference>
<keyword evidence="3" id="KW-0560">Oxidoreductase</keyword>
<accession>A0A381P4F2</accession>
<name>A0A381P4F2_9ZZZZ</name>
<dbReference type="PANTHER" id="PTHR42847">
    <property type="entry name" value="ALKANESULFONATE MONOOXYGENASE"/>
    <property type="match status" value="1"/>
</dbReference>
<gene>
    <name evidence="6" type="ORF">METZ01_LOCUS14680</name>
</gene>
<dbReference type="Pfam" id="PF00296">
    <property type="entry name" value="Bac_luciferase"/>
    <property type="match status" value="1"/>
</dbReference>
<keyword evidence="1" id="KW-0285">Flavoprotein</keyword>
<dbReference type="InterPro" id="IPR050172">
    <property type="entry name" value="SsuD_RutA_monooxygenase"/>
</dbReference>
<feature type="domain" description="Luciferase-like" evidence="5">
    <location>
        <begin position="20"/>
        <end position="294"/>
    </location>
</feature>
<dbReference type="EMBL" id="UINC01000829">
    <property type="protein sequence ID" value="SUZ61826.1"/>
    <property type="molecule type" value="Genomic_DNA"/>
</dbReference>
<keyword evidence="2" id="KW-0288">FMN</keyword>
<evidence type="ECO:0000256" key="2">
    <source>
        <dbReference type="ARBA" id="ARBA00022643"/>
    </source>
</evidence>
<protein>
    <recommendedName>
        <fullName evidence="5">Luciferase-like domain-containing protein</fullName>
    </recommendedName>
</protein>